<evidence type="ECO:0000256" key="1">
    <source>
        <dbReference type="ARBA" id="ARBA00007504"/>
    </source>
</evidence>
<dbReference type="Gene3D" id="3.40.50.300">
    <property type="entry name" value="P-loop containing nucleotide triphosphate hydrolases"/>
    <property type="match status" value="2"/>
</dbReference>
<dbReference type="Pfam" id="PF00270">
    <property type="entry name" value="DEAD"/>
    <property type="match status" value="1"/>
</dbReference>
<dbReference type="NCBIfam" id="NF008168">
    <property type="entry name" value="PRK10917.2-2"/>
    <property type="match status" value="1"/>
</dbReference>
<reference evidence="18" key="2">
    <citation type="submission" date="2020-09" db="EMBL/GenBank/DDBJ databases">
        <authorList>
            <person name="Sun Q."/>
            <person name="Zhou Y."/>
        </authorList>
    </citation>
    <scope>NUCLEOTIDE SEQUENCE</scope>
    <source>
        <strain evidence="18">CGMCC 1.15254</strain>
    </source>
</reference>
<dbReference type="PROSITE" id="PS51194">
    <property type="entry name" value="HELICASE_CTER"/>
    <property type="match status" value="1"/>
</dbReference>
<dbReference type="AlphaFoldDB" id="A0A917C496"/>
<comment type="catalytic activity">
    <reaction evidence="12 15">
        <text>Couples ATP hydrolysis with the unwinding of duplex DNA by translocating in the 3'-5' direction.</text>
        <dbReference type="EC" id="5.6.2.4"/>
    </reaction>
</comment>
<dbReference type="NCBIfam" id="NF008164">
    <property type="entry name" value="PRK10917.1-2"/>
    <property type="match status" value="1"/>
</dbReference>
<keyword evidence="5 15" id="KW-0378">Hydrolase</keyword>
<name>A0A917C496_9PROT</name>
<keyword evidence="9 15" id="KW-0233">DNA recombination</keyword>
<dbReference type="SMART" id="SM00490">
    <property type="entry name" value="HELICc"/>
    <property type="match status" value="1"/>
</dbReference>
<dbReference type="EC" id="5.6.2.4" evidence="13 15"/>
<sequence length="693" mass="76640">MRPEILFPLFRPITALAGVGPRISKLMEKLTGEHIVDILWHLPTSFVDRRFTPTIADAPDHAIVTLEVTVAKHFPSRNRRAPYKVSCFDETGHMDLVFFNARADYLKKQLPEGETRIVSGTVERFQGVLQMTHPDRMGSLDEKEDIQTVDPVYPLTAGVTNKLMGKTVQHALEQTTALPEWLNEAFKKVKNWPDWQDALTSAHHPGCEEDLFADTPARERLAYDELLANQLALALVRRTVRRAAGRSITGNGSLRKTIRDALPFDLTTSQEDSLKEIETDMAEPLRMLRLLQGDVGSGKTVVALLSALTAIEAGLQAVIMAPTEILARQHMETIAPLLTGTPINPILLTGRDKGKKRQAILEQIASGEVQLIIGTHALFQDDVDFANLGLAIIDEQHRFGVHQRLALASKGQHVDVLVMTATPIPRTLMLTAYGDMDVSRLLEKPAGRKPVDTRVMPLAKLEEVAFGLKRMIDKGARIYWVCPLVEESDKIEVAAAQERFEHLQSLYGARVGLVHGKMKGTEKDAVMAAFVAGDIDILVATTVIEVGVNVPEATVMIVEHAERFGLAQLHQLRGRIGRGMDASTCLLLYGTPLSENGQARLKIMRDTEDGFIIAEEDLRLRGAGEVLGTRQSGLPEFKLAQLPAHEDLLAAARDDVKLILEQDPELQTERGQALRTLLYLFEEDASVGYLRSG</sequence>
<keyword evidence="19" id="KW-1185">Reference proteome</keyword>
<comment type="similarity">
    <text evidence="1 15">Belongs to the helicase family. RecG subfamily.</text>
</comment>
<keyword evidence="6 15" id="KW-0347">Helicase</keyword>
<dbReference type="InterPro" id="IPR033454">
    <property type="entry name" value="RecG_wedge"/>
</dbReference>
<keyword evidence="10 15" id="KW-0234">DNA repair</keyword>
<evidence type="ECO:0000256" key="7">
    <source>
        <dbReference type="ARBA" id="ARBA00022840"/>
    </source>
</evidence>
<evidence type="ECO:0000256" key="4">
    <source>
        <dbReference type="ARBA" id="ARBA00022763"/>
    </source>
</evidence>
<organism evidence="18 19">
    <name type="scientific">Terasakiella brassicae</name>
    <dbReference type="NCBI Taxonomy" id="1634917"/>
    <lineage>
        <taxon>Bacteria</taxon>
        <taxon>Pseudomonadati</taxon>
        <taxon>Pseudomonadota</taxon>
        <taxon>Alphaproteobacteria</taxon>
        <taxon>Rhodospirillales</taxon>
        <taxon>Terasakiellaceae</taxon>
        <taxon>Terasakiella</taxon>
    </lineage>
</organism>
<protein>
    <recommendedName>
        <fullName evidence="2 15">ATP-dependent DNA helicase RecG</fullName>
        <ecNumber evidence="13 15">5.6.2.4</ecNumber>
    </recommendedName>
</protein>
<evidence type="ECO:0000256" key="5">
    <source>
        <dbReference type="ARBA" id="ARBA00022801"/>
    </source>
</evidence>
<keyword evidence="11" id="KW-0413">Isomerase</keyword>
<proteinExistence type="inferred from homology"/>
<dbReference type="InterPro" id="IPR011545">
    <property type="entry name" value="DEAD/DEAH_box_helicase_dom"/>
</dbReference>
<dbReference type="Pfam" id="PF19833">
    <property type="entry name" value="RecG_dom3_C"/>
    <property type="match status" value="1"/>
</dbReference>
<evidence type="ECO:0000256" key="8">
    <source>
        <dbReference type="ARBA" id="ARBA00023125"/>
    </source>
</evidence>
<dbReference type="SUPFAM" id="SSF50249">
    <property type="entry name" value="Nucleic acid-binding proteins"/>
    <property type="match status" value="1"/>
</dbReference>
<dbReference type="InterPro" id="IPR027417">
    <property type="entry name" value="P-loop_NTPase"/>
</dbReference>
<dbReference type="InterPro" id="IPR045562">
    <property type="entry name" value="RecG_dom3_C"/>
</dbReference>
<dbReference type="SUPFAM" id="SSF52540">
    <property type="entry name" value="P-loop containing nucleoside triphosphate hydrolases"/>
    <property type="match status" value="2"/>
</dbReference>
<feature type="domain" description="Helicase C-terminal" evidence="17">
    <location>
        <begin position="467"/>
        <end position="619"/>
    </location>
</feature>
<evidence type="ECO:0000256" key="12">
    <source>
        <dbReference type="ARBA" id="ARBA00034617"/>
    </source>
</evidence>
<dbReference type="PROSITE" id="PS51192">
    <property type="entry name" value="HELICASE_ATP_BIND_1"/>
    <property type="match status" value="1"/>
</dbReference>
<dbReference type="GO" id="GO:0006281">
    <property type="term" value="P:DNA repair"/>
    <property type="evidence" value="ECO:0007669"/>
    <property type="project" value="UniProtKB-UniRule"/>
</dbReference>
<evidence type="ECO:0000256" key="9">
    <source>
        <dbReference type="ARBA" id="ARBA00023172"/>
    </source>
</evidence>
<keyword evidence="7 15" id="KW-0067">ATP-binding</keyword>
<evidence type="ECO:0000256" key="15">
    <source>
        <dbReference type="RuleBase" id="RU363016"/>
    </source>
</evidence>
<dbReference type="Proteomes" id="UP000632498">
    <property type="component" value="Unassembled WGS sequence"/>
</dbReference>
<evidence type="ECO:0000256" key="13">
    <source>
        <dbReference type="ARBA" id="ARBA00034808"/>
    </source>
</evidence>
<dbReference type="InterPro" id="IPR014001">
    <property type="entry name" value="Helicase_ATP-bd"/>
</dbReference>
<dbReference type="PANTHER" id="PTHR47964:SF1">
    <property type="entry name" value="ATP-DEPENDENT DNA HELICASE HOMOLOG RECG, CHLOROPLASTIC"/>
    <property type="match status" value="1"/>
</dbReference>
<dbReference type="CDD" id="cd17992">
    <property type="entry name" value="DEXHc_RecG"/>
    <property type="match status" value="1"/>
</dbReference>
<dbReference type="Gene3D" id="2.40.50.140">
    <property type="entry name" value="Nucleic acid-binding proteins"/>
    <property type="match status" value="1"/>
</dbReference>
<dbReference type="EMBL" id="BMHV01000015">
    <property type="protein sequence ID" value="GGF67401.1"/>
    <property type="molecule type" value="Genomic_DNA"/>
</dbReference>
<dbReference type="InterPro" id="IPR047112">
    <property type="entry name" value="RecG/Mfd"/>
</dbReference>
<dbReference type="SMART" id="SM00487">
    <property type="entry name" value="DEXDc"/>
    <property type="match status" value="1"/>
</dbReference>
<evidence type="ECO:0000256" key="6">
    <source>
        <dbReference type="ARBA" id="ARBA00022806"/>
    </source>
</evidence>
<dbReference type="GO" id="GO:0006310">
    <property type="term" value="P:DNA recombination"/>
    <property type="evidence" value="ECO:0007669"/>
    <property type="project" value="UniProtKB-UniRule"/>
</dbReference>
<comment type="catalytic activity">
    <reaction evidence="14 15">
        <text>ATP + H2O = ADP + phosphate + H(+)</text>
        <dbReference type="Rhea" id="RHEA:13065"/>
        <dbReference type="ChEBI" id="CHEBI:15377"/>
        <dbReference type="ChEBI" id="CHEBI:15378"/>
        <dbReference type="ChEBI" id="CHEBI:30616"/>
        <dbReference type="ChEBI" id="CHEBI:43474"/>
        <dbReference type="ChEBI" id="CHEBI:456216"/>
        <dbReference type="EC" id="5.6.2.4"/>
    </reaction>
</comment>
<dbReference type="NCBIfam" id="NF008165">
    <property type="entry name" value="PRK10917.1-3"/>
    <property type="match status" value="1"/>
</dbReference>
<evidence type="ECO:0000313" key="19">
    <source>
        <dbReference type="Proteomes" id="UP000632498"/>
    </source>
</evidence>
<dbReference type="InterPro" id="IPR012340">
    <property type="entry name" value="NA-bd_OB-fold"/>
</dbReference>
<dbReference type="RefSeq" id="WP_188664891.1">
    <property type="nucleotide sequence ID" value="NZ_BMHV01000015.1"/>
</dbReference>
<evidence type="ECO:0000256" key="11">
    <source>
        <dbReference type="ARBA" id="ARBA00023235"/>
    </source>
</evidence>
<reference evidence="18" key="1">
    <citation type="journal article" date="2014" name="Int. J. Syst. Evol. Microbiol.">
        <title>Complete genome sequence of Corynebacterium casei LMG S-19264T (=DSM 44701T), isolated from a smear-ripened cheese.</title>
        <authorList>
            <consortium name="US DOE Joint Genome Institute (JGI-PGF)"/>
            <person name="Walter F."/>
            <person name="Albersmeier A."/>
            <person name="Kalinowski J."/>
            <person name="Ruckert C."/>
        </authorList>
    </citation>
    <scope>NUCLEOTIDE SEQUENCE</scope>
    <source>
        <strain evidence="18">CGMCC 1.15254</strain>
    </source>
</reference>
<dbReference type="NCBIfam" id="TIGR00643">
    <property type="entry name" value="recG"/>
    <property type="match status" value="1"/>
</dbReference>
<keyword evidence="8" id="KW-0238">DNA-binding</keyword>
<keyword evidence="4 15" id="KW-0227">DNA damage</keyword>
<feature type="domain" description="Helicase ATP-binding" evidence="16">
    <location>
        <begin position="280"/>
        <end position="441"/>
    </location>
</feature>
<dbReference type="PANTHER" id="PTHR47964">
    <property type="entry name" value="ATP-DEPENDENT DNA HELICASE HOMOLOG RECG, CHLOROPLASTIC"/>
    <property type="match status" value="1"/>
</dbReference>
<evidence type="ECO:0000256" key="2">
    <source>
        <dbReference type="ARBA" id="ARBA00017846"/>
    </source>
</evidence>
<gene>
    <name evidence="18" type="ORF">GCM10011332_21870</name>
</gene>
<dbReference type="Pfam" id="PF00271">
    <property type="entry name" value="Helicase_C"/>
    <property type="match status" value="1"/>
</dbReference>
<evidence type="ECO:0000313" key="18">
    <source>
        <dbReference type="EMBL" id="GGF67401.1"/>
    </source>
</evidence>
<dbReference type="Pfam" id="PF17191">
    <property type="entry name" value="RecG_wedge"/>
    <property type="match status" value="1"/>
</dbReference>
<evidence type="ECO:0000256" key="14">
    <source>
        <dbReference type="ARBA" id="ARBA00048988"/>
    </source>
</evidence>
<accession>A0A917C496</accession>
<dbReference type="InterPro" id="IPR001650">
    <property type="entry name" value="Helicase_C-like"/>
</dbReference>
<evidence type="ECO:0000259" key="17">
    <source>
        <dbReference type="PROSITE" id="PS51194"/>
    </source>
</evidence>
<evidence type="ECO:0000256" key="10">
    <source>
        <dbReference type="ARBA" id="ARBA00023204"/>
    </source>
</evidence>
<evidence type="ECO:0000256" key="3">
    <source>
        <dbReference type="ARBA" id="ARBA00022741"/>
    </source>
</evidence>
<dbReference type="GO" id="GO:0003677">
    <property type="term" value="F:DNA binding"/>
    <property type="evidence" value="ECO:0007669"/>
    <property type="project" value="UniProtKB-KW"/>
</dbReference>
<dbReference type="GO" id="GO:0005524">
    <property type="term" value="F:ATP binding"/>
    <property type="evidence" value="ECO:0007669"/>
    <property type="project" value="UniProtKB-KW"/>
</dbReference>
<dbReference type="GO" id="GO:0043138">
    <property type="term" value="F:3'-5' DNA helicase activity"/>
    <property type="evidence" value="ECO:0007669"/>
    <property type="project" value="UniProtKB-EC"/>
</dbReference>
<comment type="caution">
    <text evidence="18">The sequence shown here is derived from an EMBL/GenBank/DDBJ whole genome shotgun (WGS) entry which is preliminary data.</text>
</comment>
<dbReference type="GO" id="GO:0016787">
    <property type="term" value="F:hydrolase activity"/>
    <property type="evidence" value="ECO:0007669"/>
    <property type="project" value="UniProtKB-KW"/>
</dbReference>
<dbReference type="CDD" id="cd04488">
    <property type="entry name" value="RecG_wedge_OBF"/>
    <property type="match status" value="1"/>
</dbReference>
<dbReference type="InterPro" id="IPR004609">
    <property type="entry name" value="ATP-dep_DNA_helicase_RecG"/>
</dbReference>
<comment type="function">
    <text evidence="15">Plays a critical role in recombination and DNA repair. Helps process Holliday junction intermediates to mature products by catalyzing branch migration. Has replication fork regression activity, unwinds stalled or blocked replication forks to make a HJ that can be resolved. Has a DNA unwinding activity characteristic of a DNA helicase with 3'-5' polarity.</text>
</comment>
<evidence type="ECO:0000259" key="16">
    <source>
        <dbReference type="PROSITE" id="PS51192"/>
    </source>
</evidence>
<keyword evidence="3 15" id="KW-0547">Nucleotide-binding</keyword>